<proteinExistence type="predicted"/>
<reference evidence="1" key="1">
    <citation type="submission" date="2022-09" db="EMBL/GenBank/DDBJ databases">
        <title>Haloadaptaus new haloarchaeum isolated from saline soil.</title>
        <authorList>
            <person name="Duran-Viseras A."/>
            <person name="Sanchez-Porro C."/>
            <person name="Ventosa A."/>
        </authorList>
    </citation>
    <scope>NUCLEOTIDE SEQUENCE</scope>
    <source>
        <strain evidence="1">F3-133</strain>
    </source>
</reference>
<accession>A0A9Q4GHK2</accession>
<sequence>MLDEAFDEEIDAAKEAIESGENVVVASEPFGGRRTVVDEAVTEAGVRRVSVPSVSDEGVEIPDDGVCVVEGSRYLYTRRVGGFAPLERFAEDVTVSDATFVTSWNTYAWDYVRHAVDLGVLGDTVRVPKLDASQIARLLDSEYDVSEFGDDLNRVTADRKTSFHDSLPFGLGRLLEESSDNIFEKISAASSGNPGVARSVFEERSWDEENEDADLSYEDAFALRVALSKETVGRDVLRSVVEPDSLPRTLRNLSDAGFVETTDGSVSLRAESLVRVVSHLRRRRLVW</sequence>
<comment type="caution">
    <text evidence="1">The sequence shown here is derived from an EMBL/GenBank/DDBJ whole genome shotgun (WGS) entry which is preliminary data.</text>
</comment>
<gene>
    <name evidence="1" type="ORF">EGH25_05850</name>
</gene>
<protein>
    <submittedName>
        <fullName evidence="1">Uncharacterized protein</fullName>
    </submittedName>
</protein>
<dbReference type="EMBL" id="RKLV01000005">
    <property type="protein sequence ID" value="MCX2818870.1"/>
    <property type="molecule type" value="Genomic_DNA"/>
</dbReference>
<dbReference type="AlphaFoldDB" id="A0A9Q4GHK2"/>
<evidence type="ECO:0000313" key="2">
    <source>
        <dbReference type="Proteomes" id="UP001149411"/>
    </source>
</evidence>
<dbReference type="RefSeq" id="WP_266086712.1">
    <property type="nucleotide sequence ID" value="NZ_RKLV01000005.1"/>
</dbReference>
<organism evidence="1 2">
    <name type="scientific">Halorutilus salinus</name>
    <dbReference type="NCBI Taxonomy" id="2487751"/>
    <lineage>
        <taxon>Archaea</taxon>
        <taxon>Methanobacteriati</taxon>
        <taxon>Methanobacteriota</taxon>
        <taxon>Stenosarchaea group</taxon>
        <taxon>Halobacteria</taxon>
        <taxon>Halorutilales</taxon>
        <taxon>Halorutilaceae</taxon>
        <taxon>Halorutilus</taxon>
    </lineage>
</organism>
<evidence type="ECO:0000313" key="1">
    <source>
        <dbReference type="EMBL" id="MCX2818870.1"/>
    </source>
</evidence>
<dbReference type="Proteomes" id="UP001149411">
    <property type="component" value="Unassembled WGS sequence"/>
</dbReference>
<name>A0A9Q4GHK2_9EURY</name>
<keyword evidence="2" id="KW-1185">Reference proteome</keyword>